<evidence type="ECO:0000313" key="1">
    <source>
        <dbReference type="EMBL" id="CAG8693457.1"/>
    </source>
</evidence>
<organism evidence="1 2">
    <name type="scientific">Dentiscutata heterogama</name>
    <dbReference type="NCBI Taxonomy" id="1316150"/>
    <lineage>
        <taxon>Eukaryota</taxon>
        <taxon>Fungi</taxon>
        <taxon>Fungi incertae sedis</taxon>
        <taxon>Mucoromycota</taxon>
        <taxon>Glomeromycotina</taxon>
        <taxon>Glomeromycetes</taxon>
        <taxon>Diversisporales</taxon>
        <taxon>Gigasporaceae</taxon>
        <taxon>Dentiscutata</taxon>
    </lineage>
</organism>
<sequence>MEPLNSSQNNLIDISEKPSRPVLPRINTGDRINAEDRITPKIIEPSNNNYKDNYNDPAIVNRKQSQDINFLTSQLEEFFVNSPTDSSIDIPVRDLRFDETDTVLVALVDRDTEMRELFKKNKDYFEMVKHSIFSSEENDEWQEFLSILYSPRDLIPDLEWMNKISVNDEMTDLVDITVIRDRPNILENILNSYPQFFINAQQALSQVNKRPGKINRSGEEKTLYDEFKKILTCPRSEMSDDEWEIAIYECLDPWPQLVAQFEEIVAYEIRND</sequence>
<keyword evidence="2" id="KW-1185">Reference proteome</keyword>
<comment type="caution">
    <text evidence="1">The sequence shown here is derived from an EMBL/GenBank/DDBJ whole genome shotgun (WGS) entry which is preliminary data.</text>
</comment>
<dbReference type="Proteomes" id="UP000789702">
    <property type="component" value="Unassembled WGS sequence"/>
</dbReference>
<gene>
    <name evidence="1" type="ORF">DHETER_LOCUS11376</name>
</gene>
<accession>A0ACA9P7E4</accession>
<proteinExistence type="predicted"/>
<name>A0ACA9P7E4_9GLOM</name>
<protein>
    <submittedName>
        <fullName evidence="1">10912_t:CDS:1</fullName>
    </submittedName>
</protein>
<dbReference type="EMBL" id="CAJVPU010024707">
    <property type="protein sequence ID" value="CAG8693457.1"/>
    <property type="molecule type" value="Genomic_DNA"/>
</dbReference>
<reference evidence="1" key="1">
    <citation type="submission" date="2021-06" db="EMBL/GenBank/DDBJ databases">
        <authorList>
            <person name="Kallberg Y."/>
            <person name="Tangrot J."/>
            <person name="Rosling A."/>
        </authorList>
    </citation>
    <scope>NUCLEOTIDE SEQUENCE</scope>
    <source>
        <strain evidence="1">IL203A</strain>
    </source>
</reference>
<evidence type="ECO:0000313" key="2">
    <source>
        <dbReference type="Proteomes" id="UP000789702"/>
    </source>
</evidence>